<proteinExistence type="evidence at transcript level"/>
<feature type="transmembrane region" description="Helical" evidence="2">
    <location>
        <begin position="743"/>
        <end position="763"/>
    </location>
</feature>
<evidence type="ECO:0000313" key="3">
    <source>
        <dbReference type="EMBL" id="JAA62829.1"/>
    </source>
</evidence>
<organism evidence="3">
    <name type="scientific">Rhipicephalus pulchellus</name>
    <name type="common">Yellow backed tick</name>
    <name type="synonym">Dermacentor pulchellus</name>
    <dbReference type="NCBI Taxonomy" id="72859"/>
    <lineage>
        <taxon>Eukaryota</taxon>
        <taxon>Metazoa</taxon>
        <taxon>Ecdysozoa</taxon>
        <taxon>Arthropoda</taxon>
        <taxon>Chelicerata</taxon>
        <taxon>Arachnida</taxon>
        <taxon>Acari</taxon>
        <taxon>Parasitiformes</taxon>
        <taxon>Ixodida</taxon>
        <taxon>Ixodoidea</taxon>
        <taxon>Ixodidae</taxon>
        <taxon>Rhipicephalinae</taxon>
        <taxon>Rhipicephalus</taxon>
        <taxon>Rhipicephalus</taxon>
    </lineage>
</organism>
<name>L7MI19_RHIPC</name>
<keyword evidence="2" id="KW-0472">Membrane</keyword>
<dbReference type="PANTHER" id="PTHR11360:SF303">
    <property type="entry name" value="MAJOR FACILITATOR SUPERFAMILY (MFS) PROFILE DOMAIN-CONTAINING PROTEIN"/>
    <property type="match status" value="1"/>
</dbReference>
<feature type="transmembrane region" description="Helical" evidence="2">
    <location>
        <begin position="311"/>
        <end position="329"/>
    </location>
</feature>
<evidence type="ECO:0000256" key="2">
    <source>
        <dbReference type="SAM" id="Phobius"/>
    </source>
</evidence>
<feature type="transmembrane region" description="Helical" evidence="2">
    <location>
        <begin position="222"/>
        <end position="245"/>
    </location>
</feature>
<feature type="compositionally biased region" description="Polar residues" evidence="1">
    <location>
        <begin position="475"/>
        <end position="484"/>
    </location>
</feature>
<protein>
    <submittedName>
        <fullName evidence="3">Putative monocarboxylate transporter</fullName>
    </submittedName>
</protein>
<dbReference type="Pfam" id="PF07690">
    <property type="entry name" value="MFS_1"/>
    <property type="match status" value="1"/>
</dbReference>
<dbReference type="Gene3D" id="1.20.1250.20">
    <property type="entry name" value="MFS general substrate transporter like domains"/>
    <property type="match status" value="2"/>
</dbReference>
<sequence length="800" mass="86136">LQPCVPSNFAAIRLGEKCQQYIAIRTVCRPATIDSTFPRTCESHVRIFCNALRHKAKGTTLRELRGSITTSTHVQRRHPIVDTTFIDIVPRCTKQYDDRSSNTRVAERCKALHKRDGCMKLRLRKRGYVGARVAMSAKGSSEGNVEPTQETSSARKASGVVKYPKGCDVHKDTSLPGPDGGLSWAIAITCFVINFIGAFFGRCPGMFFNSVMDTFDATRGDASVPISLYAGFYNMAGLVAGALIGSFGVRPTIMLSGVMMAIGFGVSLFATSTLFLVFTVGVLAGAGQGMVFSCSIVAVSGYFDKRRGMALGLNAAGVPMASLLVPKLLELLLGEYGLRGTFLILGGCMANITVLGILLRNPPWEKSIRQCAAPVQKKECCTEAVNRGCEPVSLRVNRNNDDPLRRFNVRASPTLAGGRRRSIVTSVMNHKGVNWDTTAIPSRVRDTGVAWKGTASNHRRFSSRVLPPMPEQRPSIVSRQSTIAGSVVASSRRSSSIAPAVSPRSDAMERRGTMMSVAGSMIASRRASLNEGGVFSRRGTTISVIGWSIPENNETTSVEPTRMTAEAPSSALSSLKEVLCTPQMYFHTFSFFTCAFFVDSYLTVMFDLGEDVGVPASESVVALTILSALDVVGRFFVPFLTDYGVTSAACLLTLSYVMLAVISALVPCITGRLMFLAASALLGLPSGYIIVGTSETLSKELGTKNLPMAYGVLAFIAALGSFARPPVVGVFRDGLGSYDGLFQLMAGILLASSLFNAGLWMCGRFFTRQGKTKEAVQHSMPVSISEPQPALIYEDQWTSL</sequence>
<feature type="transmembrane region" description="Helical" evidence="2">
    <location>
        <begin position="705"/>
        <end position="723"/>
    </location>
</feature>
<dbReference type="InterPro" id="IPR050327">
    <property type="entry name" value="Proton-linked_MCT"/>
</dbReference>
<feature type="transmembrane region" description="Helical" evidence="2">
    <location>
        <begin position="181"/>
        <end position="202"/>
    </location>
</feature>
<feature type="region of interest" description="Disordered" evidence="1">
    <location>
        <begin position="464"/>
        <end position="509"/>
    </location>
</feature>
<reference evidence="3" key="1">
    <citation type="submission" date="2012-11" db="EMBL/GenBank/DDBJ databases">
        <authorList>
            <person name="Lucero-Rivera Y.E."/>
            <person name="Tovar-Ramirez D."/>
        </authorList>
    </citation>
    <scope>NUCLEOTIDE SEQUENCE</scope>
    <source>
        <tissue evidence="3">Salivary gland</tissue>
    </source>
</reference>
<feature type="transmembrane region" description="Helical" evidence="2">
    <location>
        <begin position="616"/>
        <end position="637"/>
    </location>
</feature>
<keyword evidence="2" id="KW-0812">Transmembrane</keyword>
<feature type="transmembrane region" description="Helical" evidence="2">
    <location>
        <begin position="649"/>
        <end position="667"/>
    </location>
</feature>
<reference evidence="3" key="2">
    <citation type="journal article" date="2015" name="J. Proteomics">
        <title>Sexual differences in the sialomes of the zebra tick, Rhipicephalus pulchellus.</title>
        <authorList>
            <person name="Tan A.W."/>
            <person name="Francischetti I.M."/>
            <person name="Slovak M."/>
            <person name="Kini R.M."/>
            <person name="Ribeiro J.M."/>
        </authorList>
    </citation>
    <scope>NUCLEOTIDE SEQUENCE</scope>
    <source>
        <tissue evidence="3">Salivary gland</tissue>
    </source>
</reference>
<feature type="transmembrane region" description="Helical" evidence="2">
    <location>
        <begin position="276"/>
        <end position="299"/>
    </location>
</feature>
<dbReference type="AlphaFoldDB" id="L7MI19"/>
<dbReference type="SUPFAM" id="SSF103473">
    <property type="entry name" value="MFS general substrate transporter"/>
    <property type="match status" value="1"/>
</dbReference>
<dbReference type="PANTHER" id="PTHR11360">
    <property type="entry name" value="MONOCARBOXYLATE TRANSPORTER"/>
    <property type="match status" value="1"/>
</dbReference>
<feature type="transmembrane region" description="Helical" evidence="2">
    <location>
        <begin position="673"/>
        <end position="693"/>
    </location>
</feature>
<accession>L7MI19</accession>
<feature type="compositionally biased region" description="Low complexity" evidence="1">
    <location>
        <begin position="486"/>
        <end position="505"/>
    </location>
</feature>
<dbReference type="InterPro" id="IPR036259">
    <property type="entry name" value="MFS_trans_sf"/>
</dbReference>
<feature type="transmembrane region" description="Helical" evidence="2">
    <location>
        <begin position="584"/>
        <end position="604"/>
    </location>
</feature>
<dbReference type="InterPro" id="IPR011701">
    <property type="entry name" value="MFS"/>
</dbReference>
<evidence type="ECO:0000256" key="1">
    <source>
        <dbReference type="SAM" id="MobiDB-lite"/>
    </source>
</evidence>
<feature type="transmembrane region" description="Helical" evidence="2">
    <location>
        <begin position="252"/>
        <end position="270"/>
    </location>
</feature>
<dbReference type="EMBL" id="GACK01002205">
    <property type="protein sequence ID" value="JAA62829.1"/>
    <property type="molecule type" value="mRNA"/>
</dbReference>
<feature type="non-terminal residue" evidence="3">
    <location>
        <position position="1"/>
    </location>
</feature>
<feature type="transmembrane region" description="Helical" evidence="2">
    <location>
        <begin position="341"/>
        <end position="359"/>
    </location>
</feature>
<dbReference type="GO" id="GO:0008028">
    <property type="term" value="F:monocarboxylic acid transmembrane transporter activity"/>
    <property type="evidence" value="ECO:0007669"/>
    <property type="project" value="TreeGrafter"/>
</dbReference>
<keyword evidence="2" id="KW-1133">Transmembrane helix</keyword>